<feature type="domain" description="HTH lysR-type" evidence="1">
    <location>
        <begin position="1"/>
        <end position="22"/>
    </location>
</feature>
<dbReference type="InterPro" id="IPR036388">
    <property type="entry name" value="WH-like_DNA-bd_sf"/>
</dbReference>
<sequence length="84" mass="9687">MAEEEWLGVPLFVRGIRQIQPTPEALESWAAIQPALARIQQASRPLRERSSNTVWLSLPRRWPPNGSRRAWRGCWANIPISRCI</sequence>
<reference evidence="2" key="1">
    <citation type="submission" date="2023-06" db="EMBL/GenBank/DDBJ databases">
        <authorList>
            <person name="Zhang S."/>
        </authorList>
    </citation>
    <scope>NUCLEOTIDE SEQUENCE</scope>
    <source>
        <strain evidence="2">SG2303</strain>
    </source>
</reference>
<dbReference type="RefSeq" id="WP_289828681.1">
    <property type="nucleotide sequence ID" value="NZ_JAUEDK010000005.1"/>
</dbReference>
<protein>
    <recommendedName>
        <fullName evidence="1">HTH lysR-type domain-containing protein</fullName>
    </recommendedName>
</protein>
<accession>A0ABT7XK09</accession>
<evidence type="ECO:0000259" key="1">
    <source>
        <dbReference type="PROSITE" id="PS50931"/>
    </source>
</evidence>
<organism evidence="2 3">
    <name type="scientific">Crenobacter oryzisoli</name>
    <dbReference type="NCBI Taxonomy" id="3056844"/>
    <lineage>
        <taxon>Bacteria</taxon>
        <taxon>Pseudomonadati</taxon>
        <taxon>Pseudomonadota</taxon>
        <taxon>Betaproteobacteria</taxon>
        <taxon>Neisseriales</taxon>
        <taxon>Neisseriaceae</taxon>
        <taxon>Crenobacter</taxon>
    </lineage>
</organism>
<dbReference type="EMBL" id="JAUEDK010000005">
    <property type="protein sequence ID" value="MDN0074133.1"/>
    <property type="molecule type" value="Genomic_DNA"/>
</dbReference>
<dbReference type="Proteomes" id="UP001168540">
    <property type="component" value="Unassembled WGS sequence"/>
</dbReference>
<dbReference type="PROSITE" id="PS50931">
    <property type="entry name" value="HTH_LYSR"/>
    <property type="match status" value="1"/>
</dbReference>
<name>A0ABT7XK09_9NEIS</name>
<keyword evidence="3" id="KW-1185">Reference proteome</keyword>
<proteinExistence type="predicted"/>
<dbReference type="Gene3D" id="1.10.10.10">
    <property type="entry name" value="Winged helix-like DNA-binding domain superfamily/Winged helix DNA-binding domain"/>
    <property type="match status" value="1"/>
</dbReference>
<evidence type="ECO:0000313" key="2">
    <source>
        <dbReference type="EMBL" id="MDN0074133.1"/>
    </source>
</evidence>
<comment type="caution">
    <text evidence="2">The sequence shown here is derived from an EMBL/GenBank/DDBJ whole genome shotgun (WGS) entry which is preliminary data.</text>
</comment>
<gene>
    <name evidence="2" type="ORF">QU481_04425</name>
</gene>
<evidence type="ECO:0000313" key="3">
    <source>
        <dbReference type="Proteomes" id="UP001168540"/>
    </source>
</evidence>
<dbReference type="InterPro" id="IPR000847">
    <property type="entry name" value="LysR_HTH_N"/>
</dbReference>